<dbReference type="Proteomes" id="UP000789920">
    <property type="component" value="Unassembled WGS sequence"/>
</dbReference>
<evidence type="ECO:0000313" key="1">
    <source>
        <dbReference type="EMBL" id="CAG8701982.1"/>
    </source>
</evidence>
<keyword evidence="2" id="KW-1185">Reference proteome</keyword>
<accession>A0ACA9PCT6</accession>
<evidence type="ECO:0000313" key="2">
    <source>
        <dbReference type="Proteomes" id="UP000789920"/>
    </source>
</evidence>
<dbReference type="EMBL" id="CAJVQC010019529">
    <property type="protein sequence ID" value="CAG8701982.1"/>
    <property type="molecule type" value="Genomic_DNA"/>
</dbReference>
<feature type="non-terminal residue" evidence="1">
    <location>
        <position position="244"/>
    </location>
</feature>
<organism evidence="1 2">
    <name type="scientific">Racocetra persica</name>
    <dbReference type="NCBI Taxonomy" id="160502"/>
    <lineage>
        <taxon>Eukaryota</taxon>
        <taxon>Fungi</taxon>
        <taxon>Fungi incertae sedis</taxon>
        <taxon>Mucoromycota</taxon>
        <taxon>Glomeromycotina</taxon>
        <taxon>Glomeromycetes</taxon>
        <taxon>Diversisporales</taxon>
        <taxon>Gigasporaceae</taxon>
        <taxon>Racocetra</taxon>
    </lineage>
</organism>
<comment type="caution">
    <text evidence="1">The sequence shown here is derived from an EMBL/GenBank/DDBJ whole genome shotgun (WGS) entry which is preliminary data.</text>
</comment>
<proteinExistence type="predicted"/>
<gene>
    <name evidence="1" type="ORF">RPERSI_LOCUS10069</name>
</gene>
<sequence length="244" mass="27986">MVSLNKNPKKKADIKKKAVDIDNLLKNLLLQPLNSYILKDGNSMIGTFNIRAFGHKKLEDNVIMRIIIFILRRYDIILCQEVHFNRERIEKLVNMVSNPSVPYSYTLSCPVGKSLSEERFLSEKLHVKITLIGYHTQPGHAYNEIKALVTDVYAYVKKKSVKRSSLSCLLSLLCLNTKEAPIFEENCKHIILMGDFNTSGFYLNKTKQAELDIILAQNNLIWELVIQVILLLPLNTQSMIDSYL</sequence>
<protein>
    <submittedName>
        <fullName evidence="1">3240_t:CDS:1</fullName>
    </submittedName>
</protein>
<reference evidence="1" key="1">
    <citation type="submission" date="2021-06" db="EMBL/GenBank/DDBJ databases">
        <authorList>
            <person name="Kallberg Y."/>
            <person name="Tangrot J."/>
            <person name="Rosling A."/>
        </authorList>
    </citation>
    <scope>NUCLEOTIDE SEQUENCE</scope>
    <source>
        <strain evidence="1">MA461A</strain>
    </source>
</reference>
<name>A0ACA9PCT6_9GLOM</name>